<keyword evidence="6" id="KW-0472">Membrane</keyword>
<evidence type="ECO:0000313" key="11">
    <source>
        <dbReference type="EMBL" id="GIJ50059.1"/>
    </source>
</evidence>
<dbReference type="InterPro" id="IPR028082">
    <property type="entry name" value="Peripla_BP_I"/>
</dbReference>
<evidence type="ECO:0000256" key="8">
    <source>
        <dbReference type="ARBA" id="ARBA00023180"/>
    </source>
</evidence>
<evidence type="ECO:0000256" key="7">
    <source>
        <dbReference type="ARBA" id="ARBA00023170"/>
    </source>
</evidence>
<dbReference type="InterPro" id="IPR051010">
    <property type="entry name" value="BCAA_transport"/>
</dbReference>
<sequence length="499" mass="52044">MFDRAAVTPPKIRRGINGPNIAERYNVLGPNAGRILDRVTVRPELTPSSPRRRAVRLVAGIAAVALLVAGCQDTPEDGGVTANQNTIRLYGSDGNMIGSFGGSFKDEPGMLAGMKGTTPLNPLTDEFRQRLKAVDGALEDYNYAGETYDAVVIAALAAETAKATDGASVAKYIPSVTVSSGTNSVTCDTIKACMDAIRAGKDIAYRGPTIRRGGMTDKGDPSTASYGTLTFGRDNKIDQSKTEFVNSGDDKTQYKDTVPAPPRGGGAKPPPLKIGALLPKTGGLAIAGPPIFAGANLAIKEINEAGGGNGVLGSPVVWVDGDDGTDPAKAAKQMDDHINAGVQVVIGASASGISKAVIPKAVAAKVAMISPTATADELTGIDDKGFFFRTAPPDKLQAKALTDVIMRYGAQKVAIIARDDAYGKGLLDNVSGELKANGVKAENIKTLTYASKEQYKPDDFTKQVNDAVGFKPEAILVVGFEESSNVIKGIAAKGIRFRD</sequence>
<evidence type="ECO:0000259" key="10">
    <source>
        <dbReference type="Pfam" id="PF13458"/>
    </source>
</evidence>
<evidence type="ECO:0000256" key="3">
    <source>
        <dbReference type="ARBA" id="ARBA00022692"/>
    </source>
</evidence>
<dbReference type="GO" id="GO:0016020">
    <property type="term" value="C:membrane"/>
    <property type="evidence" value="ECO:0007669"/>
    <property type="project" value="UniProtKB-SubCell"/>
</dbReference>
<dbReference type="PRINTS" id="PR00248">
    <property type="entry name" value="GPCRMGR"/>
</dbReference>
<dbReference type="InterPro" id="IPR028081">
    <property type="entry name" value="Leu-bd"/>
</dbReference>
<evidence type="ECO:0000256" key="9">
    <source>
        <dbReference type="SAM" id="MobiDB-lite"/>
    </source>
</evidence>
<dbReference type="Gene3D" id="3.40.50.2300">
    <property type="match status" value="4"/>
</dbReference>
<keyword evidence="4" id="KW-0732">Signal</keyword>
<proteinExistence type="inferred from homology"/>
<evidence type="ECO:0000256" key="5">
    <source>
        <dbReference type="ARBA" id="ARBA00022989"/>
    </source>
</evidence>
<comment type="subcellular location">
    <subcellularLocation>
        <location evidence="1">Membrane</location>
        <topology evidence="1">Multi-pass membrane protein</topology>
    </subcellularLocation>
</comment>
<keyword evidence="3" id="KW-0812">Transmembrane</keyword>
<dbReference type="Pfam" id="PF13458">
    <property type="entry name" value="Peripla_BP_6"/>
    <property type="match status" value="1"/>
</dbReference>
<keyword evidence="12" id="KW-1185">Reference proteome</keyword>
<dbReference type="PANTHER" id="PTHR30483:SF6">
    <property type="entry name" value="PERIPLASMIC BINDING PROTEIN OF ABC TRANSPORTER FOR NATURAL AMINO ACIDS"/>
    <property type="match status" value="1"/>
</dbReference>
<evidence type="ECO:0000313" key="12">
    <source>
        <dbReference type="Proteomes" id="UP000619260"/>
    </source>
</evidence>
<keyword evidence="7" id="KW-0675">Receptor</keyword>
<dbReference type="PANTHER" id="PTHR30483">
    <property type="entry name" value="LEUCINE-SPECIFIC-BINDING PROTEIN"/>
    <property type="match status" value="1"/>
</dbReference>
<feature type="domain" description="Leucine-binding protein" evidence="10">
    <location>
        <begin position="271"/>
        <end position="496"/>
    </location>
</feature>
<evidence type="ECO:0000256" key="6">
    <source>
        <dbReference type="ARBA" id="ARBA00023136"/>
    </source>
</evidence>
<keyword evidence="5" id="KW-1133">Transmembrane helix</keyword>
<accession>A0A8J3YQP9</accession>
<evidence type="ECO:0000256" key="4">
    <source>
        <dbReference type="ARBA" id="ARBA00022729"/>
    </source>
</evidence>
<dbReference type="EMBL" id="BOPF01000032">
    <property type="protein sequence ID" value="GIJ50059.1"/>
    <property type="molecule type" value="Genomic_DNA"/>
</dbReference>
<evidence type="ECO:0000256" key="2">
    <source>
        <dbReference type="ARBA" id="ARBA00010062"/>
    </source>
</evidence>
<reference evidence="11" key="1">
    <citation type="submission" date="2021-01" db="EMBL/GenBank/DDBJ databases">
        <title>Whole genome shotgun sequence of Virgisporangium aliadipatigenens NBRC 105644.</title>
        <authorList>
            <person name="Komaki H."/>
            <person name="Tamura T."/>
        </authorList>
    </citation>
    <scope>NUCLEOTIDE SEQUENCE</scope>
    <source>
        <strain evidence="11">NBRC 105644</strain>
    </source>
</reference>
<dbReference type="GO" id="GO:0004930">
    <property type="term" value="F:G protein-coupled receptor activity"/>
    <property type="evidence" value="ECO:0007669"/>
    <property type="project" value="InterPro"/>
</dbReference>
<organism evidence="11 12">
    <name type="scientific">Virgisporangium aliadipatigenens</name>
    <dbReference type="NCBI Taxonomy" id="741659"/>
    <lineage>
        <taxon>Bacteria</taxon>
        <taxon>Bacillati</taxon>
        <taxon>Actinomycetota</taxon>
        <taxon>Actinomycetes</taxon>
        <taxon>Micromonosporales</taxon>
        <taxon>Micromonosporaceae</taxon>
        <taxon>Virgisporangium</taxon>
    </lineage>
</organism>
<evidence type="ECO:0000256" key="1">
    <source>
        <dbReference type="ARBA" id="ARBA00004141"/>
    </source>
</evidence>
<keyword evidence="8" id="KW-0325">Glycoprotein</keyword>
<comment type="caution">
    <text evidence="11">The sequence shown here is derived from an EMBL/GenBank/DDBJ whole genome shotgun (WGS) entry which is preliminary data.</text>
</comment>
<dbReference type="Proteomes" id="UP000619260">
    <property type="component" value="Unassembled WGS sequence"/>
</dbReference>
<feature type="region of interest" description="Disordered" evidence="9">
    <location>
        <begin position="210"/>
        <end position="232"/>
    </location>
</feature>
<dbReference type="InterPro" id="IPR000337">
    <property type="entry name" value="GPCR_3"/>
</dbReference>
<feature type="region of interest" description="Disordered" evidence="9">
    <location>
        <begin position="245"/>
        <end position="270"/>
    </location>
</feature>
<dbReference type="AlphaFoldDB" id="A0A8J3YQP9"/>
<comment type="similarity">
    <text evidence="2">Belongs to the leucine-binding protein family.</text>
</comment>
<gene>
    <name evidence="11" type="ORF">Val02_69450</name>
</gene>
<protein>
    <recommendedName>
        <fullName evidence="10">Leucine-binding protein domain-containing protein</fullName>
    </recommendedName>
</protein>
<name>A0A8J3YQP9_9ACTN</name>
<dbReference type="SUPFAM" id="SSF53822">
    <property type="entry name" value="Periplasmic binding protein-like I"/>
    <property type="match status" value="2"/>
</dbReference>